<keyword evidence="1" id="KW-0812">Transmembrane</keyword>
<dbReference type="OrthoDB" id="1345881at2"/>
<evidence type="ECO:0000313" key="3">
    <source>
        <dbReference type="Proteomes" id="UP000242687"/>
    </source>
</evidence>
<evidence type="ECO:0000256" key="1">
    <source>
        <dbReference type="SAM" id="Phobius"/>
    </source>
</evidence>
<dbReference type="EMBL" id="PGFJ01000002">
    <property type="protein sequence ID" value="PJJ79353.1"/>
    <property type="molecule type" value="Genomic_DNA"/>
</dbReference>
<dbReference type="RefSeq" id="WP_157799151.1">
    <property type="nucleotide sequence ID" value="NZ_PGFJ01000002.1"/>
</dbReference>
<name>A0A2H9VM24_9SPHI</name>
<protein>
    <submittedName>
        <fullName evidence="2">Uncharacterized protein</fullName>
    </submittedName>
</protein>
<evidence type="ECO:0000313" key="2">
    <source>
        <dbReference type="EMBL" id="PJJ79353.1"/>
    </source>
</evidence>
<proteinExistence type="predicted"/>
<comment type="caution">
    <text evidence="2">The sequence shown here is derived from an EMBL/GenBank/DDBJ whole genome shotgun (WGS) entry which is preliminary data.</text>
</comment>
<sequence>MEQGDYWFLHIAVLCLQLLIGLGQAYLIRYWHKEDISSVTKLVESVKLEFSKELAQANSDLDILKDRKGKSYSQAQQALIDFYYNYNTWLQHLLGTIPEYFTIKNYTEIEKYIVENGAKFKEAHVSFSTVSLLVTDDETVKSANECLLKAMEFDGMVINTLGPLEMNLQERDKLNKQIPNTKEDLNNIDSYLKEGDNERRILMNDFHRKKRACYLEAHNAAQIFENRARFFLNK</sequence>
<keyword evidence="1" id="KW-1133">Transmembrane helix</keyword>
<gene>
    <name evidence="2" type="ORF">CLV57_2485</name>
</gene>
<keyword evidence="1" id="KW-0472">Membrane</keyword>
<dbReference type="Proteomes" id="UP000242687">
    <property type="component" value="Unassembled WGS sequence"/>
</dbReference>
<feature type="transmembrane region" description="Helical" evidence="1">
    <location>
        <begin position="6"/>
        <end position="28"/>
    </location>
</feature>
<dbReference type="AlphaFoldDB" id="A0A2H9VM24"/>
<accession>A0A2H9VM24</accession>
<organism evidence="2 3">
    <name type="scientific">Mucilaginibacter auburnensis</name>
    <dbReference type="NCBI Taxonomy" id="1457233"/>
    <lineage>
        <taxon>Bacteria</taxon>
        <taxon>Pseudomonadati</taxon>
        <taxon>Bacteroidota</taxon>
        <taxon>Sphingobacteriia</taxon>
        <taxon>Sphingobacteriales</taxon>
        <taxon>Sphingobacteriaceae</taxon>
        <taxon>Mucilaginibacter</taxon>
    </lineage>
</organism>
<reference evidence="2 3" key="1">
    <citation type="submission" date="2017-11" db="EMBL/GenBank/DDBJ databases">
        <title>Genomic Encyclopedia of Archaeal and Bacterial Type Strains, Phase II (KMG-II): From Individual Species to Whole Genera.</title>
        <authorList>
            <person name="Goeker M."/>
        </authorList>
    </citation>
    <scope>NUCLEOTIDE SEQUENCE [LARGE SCALE GENOMIC DNA]</scope>
    <source>
        <strain evidence="2 3">DSM 28175</strain>
    </source>
</reference>
<keyword evidence="3" id="KW-1185">Reference proteome</keyword>